<evidence type="ECO:0000313" key="2">
    <source>
        <dbReference type="WBParaSite" id="nRc.2.0.1.t24543-RA"/>
    </source>
</evidence>
<proteinExistence type="predicted"/>
<sequence length="165" mass="18878">MADKATTKRSIQFDRQFLRNDVLSIDGRKPHQKTHLKAMKVSTGHFFLAHPVVFFIENQVSDDERVSALSLHPISQSFRNFLSQNVVNQGFLHPFVDNCGYLIRKFIGPLPDLVAEPFGQRQRARHRAVFFHGAELGGAFQKFVRRGRHVRERSGIQSSEDHVAV</sequence>
<reference evidence="2" key="1">
    <citation type="submission" date="2022-11" db="UniProtKB">
        <authorList>
            <consortium name="WormBaseParasite"/>
        </authorList>
    </citation>
    <scope>IDENTIFICATION</scope>
</reference>
<name>A0A915JDF5_ROMCU</name>
<dbReference type="WBParaSite" id="nRc.2.0.1.t24543-RA">
    <property type="protein sequence ID" value="nRc.2.0.1.t24543-RA"/>
    <property type="gene ID" value="nRc.2.0.1.g24543"/>
</dbReference>
<dbReference type="AlphaFoldDB" id="A0A915JDF5"/>
<dbReference type="Proteomes" id="UP000887565">
    <property type="component" value="Unplaced"/>
</dbReference>
<keyword evidence="1" id="KW-1185">Reference proteome</keyword>
<evidence type="ECO:0000313" key="1">
    <source>
        <dbReference type="Proteomes" id="UP000887565"/>
    </source>
</evidence>
<protein>
    <submittedName>
        <fullName evidence="2">Uncharacterized protein</fullName>
    </submittedName>
</protein>
<organism evidence="1 2">
    <name type="scientific">Romanomermis culicivorax</name>
    <name type="common">Nematode worm</name>
    <dbReference type="NCBI Taxonomy" id="13658"/>
    <lineage>
        <taxon>Eukaryota</taxon>
        <taxon>Metazoa</taxon>
        <taxon>Ecdysozoa</taxon>
        <taxon>Nematoda</taxon>
        <taxon>Enoplea</taxon>
        <taxon>Dorylaimia</taxon>
        <taxon>Mermithida</taxon>
        <taxon>Mermithoidea</taxon>
        <taxon>Mermithidae</taxon>
        <taxon>Romanomermis</taxon>
    </lineage>
</organism>
<accession>A0A915JDF5</accession>